<feature type="region of interest" description="Disordered" evidence="7">
    <location>
        <begin position="204"/>
        <end position="223"/>
    </location>
</feature>
<dbReference type="PANTHER" id="PTHR11254:SF429">
    <property type="entry name" value="E3 UBIQUITIN-PROTEIN LIGASE SU(DX)"/>
    <property type="match status" value="1"/>
</dbReference>
<feature type="region of interest" description="Disordered" evidence="7">
    <location>
        <begin position="260"/>
        <end position="354"/>
    </location>
</feature>
<dbReference type="CDD" id="cd00201">
    <property type="entry name" value="WW"/>
    <property type="match status" value="4"/>
</dbReference>
<dbReference type="GO" id="GO:0043161">
    <property type="term" value="P:proteasome-mediated ubiquitin-dependent protein catabolic process"/>
    <property type="evidence" value="ECO:0007669"/>
    <property type="project" value="TreeGrafter"/>
</dbReference>
<dbReference type="Proteomes" id="UP000681722">
    <property type="component" value="Unassembled WGS sequence"/>
</dbReference>
<feature type="compositionally biased region" description="Low complexity" evidence="7">
    <location>
        <begin position="204"/>
        <end position="220"/>
    </location>
</feature>
<keyword evidence="5 6" id="KW-0833">Ubl conjugation pathway</keyword>
<dbReference type="SMART" id="SM00119">
    <property type="entry name" value="HECTc"/>
    <property type="match status" value="1"/>
</dbReference>
<keyword evidence="12" id="KW-1185">Reference proteome</keyword>
<dbReference type="EMBL" id="CAJOBC010083018">
    <property type="protein sequence ID" value="CAF4295553.1"/>
    <property type="molecule type" value="Genomic_DNA"/>
</dbReference>
<dbReference type="SMART" id="SM00456">
    <property type="entry name" value="WW"/>
    <property type="match status" value="4"/>
</dbReference>
<dbReference type="AlphaFoldDB" id="A0A815KXA3"/>
<dbReference type="InterPro" id="IPR035983">
    <property type="entry name" value="Hect_E3_ubiquitin_ligase"/>
</dbReference>
<feature type="domain" description="WW" evidence="8">
    <location>
        <begin position="354"/>
        <end position="387"/>
    </location>
</feature>
<dbReference type="PIRSF" id="PIRSF001569">
    <property type="entry name" value="E3_ub_ligase_SMURF1"/>
    <property type="match status" value="1"/>
</dbReference>
<evidence type="ECO:0000256" key="4">
    <source>
        <dbReference type="ARBA" id="ARBA00022679"/>
    </source>
</evidence>
<keyword evidence="4" id="KW-0808">Transferase</keyword>
<feature type="domain" description="HECT" evidence="9">
    <location>
        <begin position="615"/>
        <end position="810"/>
    </location>
</feature>
<reference evidence="10" key="1">
    <citation type="submission" date="2021-02" db="EMBL/GenBank/DDBJ databases">
        <authorList>
            <person name="Nowell W R."/>
        </authorList>
    </citation>
    <scope>NUCLEOTIDE SEQUENCE</scope>
</reference>
<dbReference type="Gene3D" id="3.30.2160.10">
    <property type="entry name" value="Hect, E3 ligase catalytic domain"/>
    <property type="match status" value="1"/>
</dbReference>
<evidence type="ECO:0000256" key="2">
    <source>
        <dbReference type="ARBA" id="ARBA00004906"/>
    </source>
</evidence>
<comment type="pathway">
    <text evidence="2">Protein modification; protein ubiquitination.</text>
</comment>
<feature type="non-terminal residue" evidence="10">
    <location>
        <position position="1"/>
    </location>
</feature>
<dbReference type="Pfam" id="PF00632">
    <property type="entry name" value="HECT"/>
    <property type="match status" value="1"/>
</dbReference>
<feature type="compositionally biased region" description="Low complexity" evidence="7">
    <location>
        <begin position="292"/>
        <end position="308"/>
    </location>
</feature>
<dbReference type="GO" id="GO:0005737">
    <property type="term" value="C:cytoplasm"/>
    <property type="evidence" value="ECO:0007669"/>
    <property type="project" value="UniProtKB-ARBA"/>
</dbReference>
<feature type="region of interest" description="Disordered" evidence="7">
    <location>
        <begin position="166"/>
        <end position="187"/>
    </location>
</feature>
<evidence type="ECO:0000313" key="11">
    <source>
        <dbReference type="EMBL" id="CAF4295553.1"/>
    </source>
</evidence>
<dbReference type="PROSITE" id="PS01159">
    <property type="entry name" value="WW_DOMAIN_1"/>
    <property type="match status" value="3"/>
</dbReference>
<dbReference type="PROSITE" id="PS50020">
    <property type="entry name" value="WW_DOMAIN_2"/>
    <property type="match status" value="4"/>
</dbReference>
<dbReference type="PANTHER" id="PTHR11254">
    <property type="entry name" value="HECT DOMAIN UBIQUITIN-PROTEIN LIGASE"/>
    <property type="match status" value="1"/>
</dbReference>
<protein>
    <recommendedName>
        <fullName evidence="3">HECT-type E3 ubiquitin transferase</fullName>
        <ecNumber evidence="3">2.3.2.26</ecNumber>
    </recommendedName>
</protein>
<evidence type="ECO:0000259" key="9">
    <source>
        <dbReference type="PROSITE" id="PS50237"/>
    </source>
</evidence>
<dbReference type="GO" id="GO:0016567">
    <property type="term" value="P:protein ubiquitination"/>
    <property type="evidence" value="ECO:0007669"/>
    <property type="project" value="UniProtKB-UniPathway"/>
</dbReference>
<feature type="domain" description="WW" evidence="8">
    <location>
        <begin position="386"/>
        <end position="419"/>
    </location>
</feature>
<accession>A0A815KXA3</accession>
<dbReference type="SUPFAM" id="SSF56204">
    <property type="entry name" value="Hect, E3 ligase catalytic domain"/>
    <property type="match status" value="1"/>
</dbReference>
<comment type="catalytic activity">
    <reaction evidence="1">
        <text>S-ubiquitinyl-[E2 ubiquitin-conjugating enzyme]-L-cysteine + [acceptor protein]-L-lysine = [E2 ubiquitin-conjugating enzyme]-L-cysteine + N(6)-ubiquitinyl-[acceptor protein]-L-lysine.</text>
        <dbReference type="EC" id="2.3.2.26"/>
    </reaction>
</comment>
<dbReference type="InterPro" id="IPR050409">
    <property type="entry name" value="E3_ubiq-protein_ligase"/>
</dbReference>
<evidence type="ECO:0000256" key="6">
    <source>
        <dbReference type="PROSITE-ProRule" id="PRU00104"/>
    </source>
</evidence>
<evidence type="ECO:0000256" key="7">
    <source>
        <dbReference type="SAM" id="MobiDB-lite"/>
    </source>
</evidence>
<gene>
    <name evidence="10" type="ORF">GPM918_LOCUS33301</name>
    <name evidence="11" type="ORF">SRO942_LOCUS33982</name>
</gene>
<dbReference type="Proteomes" id="UP000663829">
    <property type="component" value="Unassembled WGS sequence"/>
</dbReference>
<dbReference type="PROSITE" id="PS50237">
    <property type="entry name" value="HECT"/>
    <property type="match status" value="1"/>
</dbReference>
<dbReference type="Pfam" id="PF00397">
    <property type="entry name" value="WW"/>
    <property type="match status" value="4"/>
</dbReference>
<evidence type="ECO:0000259" key="8">
    <source>
        <dbReference type="PROSITE" id="PS50020"/>
    </source>
</evidence>
<comment type="caution">
    <text evidence="6">Lacks conserved residue(s) required for the propagation of feature annotation.</text>
</comment>
<evidence type="ECO:0000313" key="12">
    <source>
        <dbReference type="Proteomes" id="UP000663829"/>
    </source>
</evidence>
<feature type="compositionally biased region" description="Polar residues" evidence="7">
    <location>
        <begin position="260"/>
        <end position="276"/>
    </location>
</feature>
<dbReference type="UniPathway" id="UPA00143"/>
<dbReference type="InterPro" id="IPR036020">
    <property type="entry name" value="WW_dom_sf"/>
</dbReference>
<proteinExistence type="predicted"/>
<evidence type="ECO:0000256" key="5">
    <source>
        <dbReference type="ARBA" id="ARBA00022786"/>
    </source>
</evidence>
<dbReference type="FunFam" id="3.30.2160.10:FF:000003">
    <property type="entry name" value="E3 ubiquitin-protein ligase"/>
    <property type="match status" value="1"/>
</dbReference>
<dbReference type="EC" id="2.3.2.26" evidence="3"/>
<dbReference type="EMBL" id="CAJNOQ010017597">
    <property type="protein sequence ID" value="CAF1402275.1"/>
    <property type="molecule type" value="Genomic_DNA"/>
</dbReference>
<feature type="domain" description="WW" evidence="8">
    <location>
        <begin position="521"/>
        <end position="554"/>
    </location>
</feature>
<dbReference type="InterPro" id="IPR001202">
    <property type="entry name" value="WW_dom"/>
</dbReference>
<dbReference type="InterPro" id="IPR000569">
    <property type="entry name" value="HECT_dom"/>
</dbReference>
<dbReference type="GO" id="GO:0061630">
    <property type="term" value="F:ubiquitin protein ligase activity"/>
    <property type="evidence" value="ECO:0007669"/>
    <property type="project" value="UniProtKB-EC"/>
</dbReference>
<dbReference type="Gene3D" id="3.90.1750.10">
    <property type="entry name" value="Hect, E3 ligase catalytic domains"/>
    <property type="match status" value="1"/>
</dbReference>
<evidence type="ECO:0000313" key="10">
    <source>
        <dbReference type="EMBL" id="CAF1402275.1"/>
    </source>
</evidence>
<sequence>MNSSRLSLHRAPTPVEQQLSQLRINILNVQLPASTKLVDILVILEVDTKYTYRTEIIKKKQKPLPQIPSLSTNAPTTAMNSMNPSVSTILNPSSHLTVNVNESFDVLVTNNSKILLKVIAPTRLFGTNDIGHVNFDIKTILNEYKLKQHTFSETSPPSYRTELLFENTSRRTADRSNNSETTTNKDRGSIEILLYGSILKQNENTINNNNNESNPQGENNASLNNTRSLSICQQDHRQTTPTTLNRQLLTSLENHSTLIEPTMTDSNDVPQSTPRNTLRPLSARDTDTGTASTRQGSGSSQSGIVSSRSRSRRHHNPQSARPTNSTTPVTPNNLPVPTTTEVASSTSQLSGDKDLLPQGWELRYDAHNRPYYVDHNTKTTTWLRENVLPSGWEKRADAQGRIYYVDHNTQTTTWILPTALHLQNFANWQNQYARSHSMFNQFEHRFLPPTAHPGAITQPTTLGSENPSENAASATAVDEIPLPPGWERKLDRQGVQYFVNHLSKTTQWEDPRKMNSAATNEELPSGWEMRYTKERQLYFIDHNNKTTTFQDPRISADVLSGKQGSQIPIYQRSLPFKIEQFRYLCHTNATHGQLKLTIRREHLFNDSYAHIMQCQSSELRRHLYIIFKGEEGLDYGGVAREWFFHLSHEVLNPMYCLFEYANKNNYYLQINPASSINPDHLLYFKFIGRFVAMALYHVKFIDNGFSLPFYKRMLGKRLTIQDLESLDPDFYNSLVWIRNNNLNDNDDLELYFNSSFELLGKVEHEELKPGGNEIKLTEENKEEYLELITQWRFNRGIEPQTKAFLTGFNE</sequence>
<dbReference type="SUPFAM" id="SSF51045">
    <property type="entry name" value="WW domain"/>
    <property type="match status" value="4"/>
</dbReference>
<feature type="domain" description="WW" evidence="8">
    <location>
        <begin position="480"/>
        <end position="513"/>
    </location>
</feature>
<organism evidence="10 12">
    <name type="scientific">Didymodactylos carnosus</name>
    <dbReference type="NCBI Taxonomy" id="1234261"/>
    <lineage>
        <taxon>Eukaryota</taxon>
        <taxon>Metazoa</taxon>
        <taxon>Spiralia</taxon>
        <taxon>Gnathifera</taxon>
        <taxon>Rotifera</taxon>
        <taxon>Eurotatoria</taxon>
        <taxon>Bdelloidea</taxon>
        <taxon>Philodinida</taxon>
        <taxon>Philodinidae</taxon>
        <taxon>Didymodactylos</taxon>
    </lineage>
</organism>
<dbReference type="InterPro" id="IPR024928">
    <property type="entry name" value="E3_ub_ligase_SMURF1"/>
</dbReference>
<dbReference type="Gene3D" id="2.20.70.10">
    <property type="match status" value="3"/>
</dbReference>
<evidence type="ECO:0000256" key="1">
    <source>
        <dbReference type="ARBA" id="ARBA00000885"/>
    </source>
</evidence>
<dbReference type="OrthoDB" id="423283at2759"/>
<dbReference type="FunFam" id="3.90.1750.10:FF:000079">
    <property type="entry name" value="E3 ubiquitin-protein ligase"/>
    <property type="match status" value="1"/>
</dbReference>
<feature type="compositionally biased region" description="Low complexity" evidence="7">
    <location>
        <begin position="322"/>
        <end position="342"/>
    </location>
</feature>
<comment type="caution">
    <text evidence="10">The sequence shown here is derived from an EMBL/GenBank/DDBJ whole genome shotgun (WGS) entry which is preliminary data.</text>
</comment>
<name>A0A815KXA3_9BILA</name>
<evidence type="ECO:0000256" key="3">
    <source>
        <dbReference type="ARBA" id="ARBA00012485"/>
    </source>
</evidence>